<gene>
    <name evidence="1" type="ORF">L6452_02469</name>
</gene>
<evidence type="ECO:0000313" key="1">
    <source>
        <dbReference type="EMBL" id="KAI3771307.1"/>
    </source>
</evidence>
<sequence>MESSWFKKATPKNPQILFEDDNVNLKGKETDTLNAFHIISLLEGFDLSPLFEEKKREKKQEIRFVTMKPSEVVVSKLKEVEVQREEQRQEQFADLSCYYEELAYLPPDITVPTQMNGVNSAYNDKKRL</sequence>
<proteinExistence type="predicted"/>
<name>A0ACB9FJN8_ARCLA</name>
<evidence type="ECO:0000313" key="2">
    <source>
        <dbReference type="Proteomes" id="UP001055879"/>
    </source>
</evidence>
<reference evidence="1 2" key="2">
    <citation type="journal article" date="2022" name="Mol. Ecol. Resour.">
        <title>The genomes of chicory, endive, great burdock and yacon provide insights into Asteraceae paleo-polyploidization history and plant inulin production.</title>
        <authorList>
            <person name="Fan W."/>
            <person name="Wang S."/>
            <person name="Wang H."/>
            <person name="Wang A."/>
            <person name="Jiang F."/>
            <person name="Liu H."/>
            <person name="Zhao H."/>
            <person name="Xu D."/>
            <person name="Zhang Y."/>
        </authorList>
    </citation>
    <scope>NUCLEOTIDE SEQUENCE [LARGE SCALE GENOMIC DNA]</scope>
    <source>
        <strain evidence="2">cv. Niubang</strain>
    </source>
</reference>
<comment type="caution">
    <text evidence="1">The sequence shown here is derived from an EMBL/GenBank/DDBJ whole genome shotgun (WGS) entry which is preliminary data.</text>
</comment>
<accession>A0ACB9FJN8</accession>
<protein>
    <submittedName>
        <fullName evidence="1">Uncharacterized protein</fullName>
    </submittedName>
</protein>
<dbReference type="Proteomes" id="UP001055879">
    <property type="component" value="Linkage Group LG01"/>
</dbReference>
<keyword evidence="2" id="KW-1185">Reference proteome</keyword>
<organism evidence="1 2">
    <name type="scientific">Arctium lappa</name>
    <name type="common">Greater burdock</name>
    <name type="synonym">Lappa major</name>
    <dbReference type="NCBI Taxonomy" id="4217"/>
    <lineage>
        <taxon>Eukaryota</taxon>
        <taxon>Viridiplantae</taxon>
        <taxon>Streptophyta</taxon>
        <taxon>Embryophyta</taxon>
        <taxon>Tracheophyta</taxon>
        <taxon>Spermatophyta</taxon>
        <taxon>Magnoliopsida</taxon>
        <taxon>eudicotyledons</taxon>
        <taxon>Gunneridae</taxon>
        <taxon>Pentapetalae</taxon>
        <taxon>asterids</taxon>
        <taxon>campanulids</taxon>
        <taxon>Asterales</taxon>
        <taxon>Asteraceae</taxon>
        <taxon>Carduoideae</taxon>
        <taxon>Cardueae</taxon>
        <taxon>Arctiinae</taxon>
        <taxon>Arctium</taxon>
    </lineage>
</organism>
<reference evidence="2" key="1">
    <citation type="journal article" date="2022" name="Mol. Ecol. Resour.">
        <title>The genomes of chicory, endive, great burdock and yacon provide insights into Asteraceae palaeo-polyploidization history and plant inulin production.</title>
        <authorList>
            <person name="Fan W."/>
            <person name="Wang S."/>
            <person name="Wang H."/>
            <person name="Wang A."/>
            <person name="Jiang F."/>
            <person name="Liu H."/>
            <person name="Zhao H."/>
            <person name="Xu D."/>
            <person name="Zhang Y."/>
        </authorList>
    </citation>
    <scope>NUCLEOTIDE SEQUENCE [LARGE SCALE GENOMIC DNA]</scope>
    <source>
        <strain evidence="2">cv. Niubang</strain>
    </source>
</reference>
<dbReference type="EMBL" id="CM042047">
    <property type="protein sequence ID" value="KAI3771307.1"/>
    <property type="molecule type" value="Genomic_DNA"/>
</dbReference>